<dbReference type="RefSeq" id="WP_110065478.1">
    <property type="nucleotide sequence ID" value="NZ_QGTW01000007.1"/>
</dbReference>
<name>A0A2V2ZV81_9BACI</name>
<evidence type="ECO:0000313" key="2">
    <source>
        <dbReference type="Proteomes" id="UP000247150"/>
    </source>
</evidence>
<dbReference type="GO" id="GO:0005524">
    <property type="term" value="F:ATP binding"/>
    <property type="evidence" value="ECO:0007669"/>
    <property type="project" value="InterPro"/>
</dbReference>
<dbReference type="AlphaFoldDB" id="A0A2V2ZV81"/>
<dbReference type="Gene3D" id="3.30.1490.20">
    <property type="entry name" value="ATP-grasp fold, A domain"/>
    <property type="match status" value="1"/>
</dbReference>
<dbReference type="InterPro" id="IPR013815">
    <property type="entry name" value="ATP_grasp_subdomain_1"/>
</dbReference>
<dbReference type="InterPro" id="IPR026838">
    <property type="entry name" value="YheC/D"/>
</dbReference>
<organism evidence="1 2">
    <name type="scientific">Cytobacillus oceanisediminis</name>
    <dbReference type="NCBI Taxonomy" id="665099"/>
    <lineage>
        <taxon>Bacteria</taxon>
        <taxon>Bacillati</taxon>
        <taxon>Bacillota</taxon>
        <taxon>Bacilli</taxon>
        <taxon>Bacillales</taxon>
        <taxon>Bacillaceae</taxon>
        <taxon>Cytobacillus</taxon>
    </lineage>
</organism>
<evidence type="ECO:0000313" key="1">
    <source>
        <dbReference type="EMBL" id="PWW27844.1"/>
    </source>
</evidence>
<protein>
    <submittedName>
        <fullName evidence="1">YheC/D-like protein</fullName>
    </submittedName>
</protein>
<dbReference type="Pfam" id="PF14398">
    <property type="entry name" value="ATPgrasp_YheCD"/>
    <property type="match status" value="1"/>
</dbReference>
<dbReference type="OrthoDB" id="7869153at2"/>
<comment type="caution">
    <text evidence="1">The sequence shown here is derived from an EMBL/GenBank/DDBJ whole genome shotgun (WGS) entry which is preliminary data.</text>
</comment>
<reference evidence="1 2" key="1">
    <citation type="submission" date="2018-05" db="EMBL/GenBank/DDBJ databases">
        <title>Freshwater and sediment microbial communities from various areas in North America, analyzing microbe dynamics in response to fracking.</title>
        <authorList>
            <person name="Lamendella R."/>
        </authorList>
    </citation>
    <scope>NUCLEOTIDE SEQUENCE [LARGE SCALE GENOMIC DNA]</scope>
    <source>
        <strain evidence="1 2">15_TX</strain>
    </source>
</reference>
<dbReference type="Proteomes" id="UP000247150">
    <property type="component" value="Unassembled WGS sequence"/>
</dbReference>
<gene>
    <name evidence="1" type="ORF">DFO73_107155</name>
</gene>
<dbReference type="SUPFAM" id="SSF56059">
    <property type="entry name" value="Glutathione synthetase ATP-binding domain-like"/>
    <property type="match status" value="1"/>
</dbReference>
<dbReference type="EMBL" id="QGTW01000007">
    <property type="protein sequence ID" value="PWW27844.1"/>
    <property type="molecule type" value="Genomic_DNA"/>
</dbReference>
<accession>A0A2V2ZV81</accession>
<sequence length="390" mass="44618">MRVFYDWSSKEWFSHTGATLGSNLLPLKSSDPETEQRSLSFSLTSNNHNAGPVIGILTGKGRDNTLAGNGPLFKALQKEILQNKGISFVFTSEDIKENSVSGYIYSPEDEKWIQACCPLPHLVYNRVPFRKLEQTDSFKEACHFFKELNIPFFNPGFLDKYEVCQLFMNHPPLRKYLPDTILVTDESELKNFLGKHRVIYLKPVQGAKGKGIYRLSHSDGRKLTMSGIKHSFSYRCFESFWKEWSLQLTGKAYLAQKAISPARLDGKRFDFRILAHFSKGEYRVTGIGIRQAQDQDITTHIPNGGILIPYEKVQTKEHDEFINMAVAEAGILLKKEKGFFGEFSMDAGLTHKGRYVIYELNAKPMCFDETSIELKRIQELTRLFFNMTGF</sequence>
<proteinExistence type="predicted"/>